<gene>
    <name evidence="6" type="ORF">HCZ30_03310</name>
</gene>
<dbReference type="InterPro" id="IPR015797">
    <property type="entry name" value="NUDIX_hydrolase-like_dom_sf"/>
</dbReference>
<dbReference type="PROSITE" id="PS51462">
    <property type="entry name" value="NUDIX"/>
    <property type="match status" value="1"/>
</dbReference>
<organism evidence="6 7">
    <name type="scientific">Marivivens donghaensis</name>
    <dbReference type="NCBI Taxonomy" id="1699413"/>
    <lineage>
        <taxon>Bacteria</taxon>
        <taxon>Pseudomonadati</taxon>
        <taxon>Pseudomonadota</taxon>
        <taxon>Alphaproteobacteria</taxon>
        <taxon>Rhodobacterales</taxon>
        <taxon>Paracoccaceae</taxon>
        <taxon>Marivivens group</taxon>
        <taxon>Marivivens</taxon>
    </lineage>
</organism>
<comment type="similarity">
    <text evidence="4">Belongs to the Nudix hydrolase family.</text>
</comment>
<sequence length="146" mass="16777">MIRRFGEAVRADQRYRSRPGAYVILERDGRFLLTFQEAPEPEFQLPGGGIDPGEHPVPALHREVYEETGYTMGAPRKLGVFKRYCYLPDYGYWAEKVCHIYTARPIQRLGPPLEKGHTAVWVTLEEALVLLTNEGDNWFVANYFGN</sequence>
<dbReference type="GO" id="GO:0016787">
    <property type="term" value="F:hydrolase activity"/>
    <property type="evidence" value="ECO:0007669"/>
    <property type="project" value="UniProtKB-KW"/>
</dbReference>
<dbReference type="InterPro" id="IPR000086">
    <property type="entry name" value="NUDIX_hydrolase_dom"/>
</dbReference>
<dbReference type="SUPFAM" id="SSF55811">
    <property type="entry name" value="Nudix"/>
    <property type="match status" value="1"/>
</dbReference>
<dbReference type="Gene3D" id="3.90.79.10">
    <property type="entry name" value="Nucleoside Triphosphate Pyrophosphohydrolase"/>
    <property type="match status" value="1"/>
</dbReference>
<dbReference type="PANTHER" id="PTHR43046">
    <property type="entry name" value="GDP-MANNOSE MANNOSYL HYDROLASE"/>
    <property type="match status" value="1"/>
</dbReference>
<evidence type="ECO:0000313" key="6">
    <source>
        <dbReference type="EMBL" id="NIY71460.1"/>
    </source>
</evidence>
<evidence type="ECO:0000256" key="4">
    <source>
        <dbReference type="RuleBase" id="RU003476"/>
    </source>
</evidence>
<dbReference type="PRINTS" id="PR00502">
    <property type="entry name" value="NUDIXFAMILY"/>
</dbReference>
<dbReference type="EMBL" id="JAATOP010000002">
    <property type="protein sequence ID" value="NIY71460.1"/>
    <property type="molecule type" value="Genomic_DNA"/>
</dbReference>
<evidence type="ECO:0000256" key="2">
    <source>
        <dbReference type="ARBA" id="ARBA00022801"/>
    </source>
</evidence>
<proteinExistence type="inferred from homology"/>
<dbReference type="InterPro" id="IPR020084">
    <property type="entry name" value="NUDIX_hydrolase_CS"/>
</dbReference>
<evidence type="ECO:0000259" key="5">
    <source>
        <dbReference type="PROSITE" id="PS51462"/>
    </source>
</evidence>
<keyword evidence="3" id="KW-0460">Magnesium</keyword>
<dbReference type="Pfam" id="PF00293">
    <property type="entry name" value="NUDIX"/>
    <property type="match status" value="1"/>
</dbReference>
<feature type="domain" description="Nudix hydrolase" evidence="5">
    <location>
        <begin position="16"/>
        <end position="145"/>
    </location>
</feature>
<keyword evidence="7" id="KW-1185">Reference proteome</keyword>
<dbReference type="Proteomes" id="UP000709466">
    <property type="component" value="Unassembled WGS sequence"/>
</dbReference>
<comment type="caution">
    <text evidence="6">The sequence shown here is derived from an EMBL/GenBank/DDBJ whole genome shotgun (WGS) entry which is preliminary data.</text>
</comment>
<dbReference type="InterPro" id="IPR020476">
    <property type="entry name" value="Nudix_hydrolase"/>
</dbReference>
<dbReference type="RefSeq" id="WP_167636352.1">
    <property type="nucleotide sequence ID" value="NZ_JAATOP010000002.1"/>
</dbReference>
<reference evidence="6 7" key="1">
    <citation type="submission" date="2020-03" db="EMBL/GenBank/DDBJ databases">
        <title>Bacterial isolates of synthetic phycosphere.</title>
        <authorList>
            <person name="Fu H."/>
            <person name="Moran M.A."/>
        </authorList>
    </citation>
    <scope>NUCLEOTIDE SEQUENCE [LARGE SCALE GENOMIC DNA]</scope>
    <source>
        <strain evidence="6 7">HF1</strain>
    </source>
</reference>
<dbReference type="PROSITE" id="PS00893">
    <property type="entry name" value="NUDIX_BOX"/>
    <property type="match status" value="1"/>
</dbReference>
<comment type="cofactor">
    <cofactor evidence="1">
        <name>Mg(2+)</name>
        <dbReference type="ChEBI" id="CHEBI:18420"/>
    </cofactor>
</comment>
<accession>A0ABX0VUE9</accession>
<dbReference type="CDD" id="cd04684">
    <property type="entry name" value="NUDIX_Hydrolase"/>
    <property type="match status" value="1"/>
</dbReference>
<evidence type="ECO:0000313" key="7">
    <source>
        <dbReference type="Proteomes" id="UP000709466"/>
    </source>
</evidence>
<evidence type="ECO:0000256" key="1">
    <source>
        <dbReference type="ARBA" id="ARBA00001946"/>
    </source>
</evidence>
<keyword evidence="2 4" id="KW-0378">Hydrolase</keyword>
<protein>
    <submittedName>
        <fullName evidence="6">NUDIX hydrolase</fullName>
    </submittedName>
</protein>
<dbReference type="PANTHER" id="PTHR43046:SF12">
    <property type="entry name" value="GDP-MANNOSE MANNOSYL HYDROLASE"/>
    <property type="match status" value="1"/>
</dbReference>
<name>A0ABX0VUE9_9RHOB</name>
<evidence type="ECO:0000256" key="3">
    <source>
        <dbReference type="ARBA" id="ARBA00022842"/>
    </source>
</evidence>